<comment type="subcellular location">
    <subcellularLocation>
        <location evidence="1">Nucleus</location>
    </subcellularLocation>
</comment>
<dbReference type="SUPFAM" id="SSF50249">
    <property type="entry name" value="Nucleic acid-binding proteins"/>
    <property type="match status" value="1"/>
</dbReference>
<proteinExistence type="inferred from homology"/>
<dbReference type="InterPro" id="IPR012340">
    <property type="entry name" value="NA-bd_OB-fold"/>
</dbReference>
<sequence length="118" mass="13022">MAKKRINGRYLGQNIGEEVILLGTINRKSSNGKNIELLTTDGVQVNVTLNEALDINAEGYIEIHGTVQSKGTMSCNSFILFPTSMTTKFQTNQYNDLLAVLNVLGTKKWMVSESDCGY</sequence>
<dbReference type="CDD" id="cd04479">
    <property type="entry name" value="RPA3"/>
    <property type="match status" value="1"/>
</dbReference>
<gene>
    <name evidence="4" type="ORF">HZH66_000449</name>
</gene>
<keyword evidence="3" id="KW-0539">Nucleus</keyword>
<dbReference type="GO" id="GO:0006289">
    <property type="term" value="P:nucleotide-excision repair"/>
    <property type="evidence" value="ECO:0007669"/>
    <property type="project" value="TreeGrafter"/>
</dbReference>
<dbReference type="GO" id="GO:0003684">
    <property type="term" value="F:damaged DNA binding"/>
    <property type="evidence" value="ECO:0007669"/>
    <property type="project" value="TreeGrafter"/>
</dbReference>
<organism evidence="4 5">
    <name type="scientific">Vespula vulgaris</name>
    <name type="common">Yellow jacket</name>
    <name type="synonym">Wasp</name>
    <dbReference type="NCBI Taxonomy" id="7454"/>
    <lineage>
        <taxon>Eukaryota</taxon>
        <taxon>Metazoa</taxon>
        <taxon>Ecdysozoa</taxon>
        <taxon>Arthropoda</taxon>
        <taxon>Hexapoda</taxon>
        <taxon>Insecta</taxon>
        <taxon>Pterygota</taxon>
        <taxon>Neoptera</taxon>
        <taxon>Endopterygota</taxon>
        <taxon>Hymenoptera</taxon>
        <taxon>Apocrita</taxon>
        <taxon>Aculeata</taxon>
        <taxon>Vespoidea</taxon>
        <taxon>Vespidae</taxon>
        <taxon>Vespinae</taxon>
        <taxon>Vespula</taxon>
    </lineage>
</organism>
<accession>A0A834KRB0</accession>
<evidence type="ECO:0000313" key="4">
    <source>
        <dbReference type="EMBL" id="KAF7411553.1"/>
    </source>
</evidence>
<dbReference type="GO" id="GO:0000724">
    <property type="term" value="P:double-strand break repair via homologous recombination"/>
    <property type="evidence" value="ECO:0007669"/>
    <property type="project" value="TreeGrafter"/>
</dbReference>
<evidence type="ECO:0000313" key="5">
    <source>
        <dbReference type="Proteomes" id="UP000614350"/>
    </source>
</evidence>
<dbReference type="GO" id="GO:0035861">
    <property type="term" value="C:site of double-strand break"/>
    <property type="evidence" value="ECO:0007669"/>
    <property type="project" value="TreeGrafter"/>
</dbReference>
<comment type="caution">
    <text evidence="4">The sequence shown here is derived from an EMBL/GenBank/DDBJ whole genome shotgun (WGS) entry which is preliminary data.</text>
</comment>
<dbReference type="GO" id="GO:0003697">
    <property type="term" value="F:single-stranded DNA binding"/>
    <property type="evidence" value="ECO:0007669"/>
    <property type="project" value="TreeGrafter"/>
</dbReference>
<dbReference type="GO" id="GO:0006260">
    <property type="term" value="P:DNA replication"/>
    <property type="evidence" value="ECO:0007669"/>
    <property type="project" value="InterPro"/>
</dbReference>
<dbReference type="AlphaFoldDB" id="A0A834KRB0"/>
<dbReference type="Gene3D" id="2.40.50.140">
    <property type="entry name" value="Nucleic acid-binding proteins"/>
    <property type="match status" value="1"/>
</dbReference>
<reference evidence="4" key="1">
    <citation type="journal article" date="2020" name="G3 (Bethesda)">
        <title>High-Quality Assemblies for Three Invasive Social Wasps from the &lt;i&gt;Vespula&lt;/i&gt; Genus.</title>
        <authorList>
            <person name="Harrop T.W.R."/>
            <person name="Guhlin J."/>
            <person name="McLaughlin G.M."/>
            <person name="Permina E."/>
            <person name="Stockwell P."/>
            <person name="Gilligan J."/>
            <person name="Le Lec M.F."/>
            <person name="Gruber M.A.M."/>
            <person name="Quinn O."/>
            <person name="Lovegrove M."/>
            <person name="Duncan E.J."/>
            <person name="Remnant E.J."/>
            <person name="Van Eeckhoven J."/>
            <person name="Graham B."/>
            <person name="Knapp R.A."/>
            <person name="Langford K.W."/>
            <person name="Kronenberg Z."/>
            <person name="Press M.O."/>
            <person name="Eacker S.M."/>
            <person name="Wilson-Rankin E.E."/>
            <person name="Purcell J."/>
            <person name="Lester P.J."/>
            <person name="Dearden P.K."/>
        </authorList>
    </citation>
    <scope>NUCLEOTIDE SEQUENCE</scope>
    <source>
        <strain evidence="4">Marl-1</strain>
    </source>
</reference>
<name>A0A834KRB0_VESVU</name>
<comment type="similarity">
    <text evidence="2">Belongs to the replication factor A protein 3 family.</text>
</comment>
<keyword evidence="5" id="KW-1185">Reference proteome</keyword>
<dbReference type="PANTHER" id="PTHR15114">
    <property type="entry name" value="REPLICATION PROTEIN A3"/>
    <property type="match status" value="1"/>
</dbReference>
<evidence type="ECO:0008006" key="6">
    <source>
        <dbReference type="Google" id="ProtNLM"/>
    </source>
</evidence>
<dbReference type="GO" id="GO:0006284">
    <property type="term" value="P:base-excision repair"/>
    <property type="evidence" value="ECO:0007669"/>
    <property type="project" value="TreeGrafter"/>
</dbReference>
<dbReference type="GO" id="GO:0006298">
    <property type="term" value="P:mismatch repair"/>
    <property type="evidence" value="ECO:0007669"/>
    <property type="project" value="TreeGrafter"/>
</dbReference>
<protein>
    <recommendedName>
        <fullName evidence="6">Replication protein A 14 kDa subunit</fullName>
    </recommendedName>
</protein>
<dbReference type="GO" id="GO:0005662">
    <property type="term" value="C:DNA replication factor A complex"/>
    <property type="evidence" value="ECO:0007669"/>
    <property type="project" value="TreeGrafter"/>
</dbReference>
<dbReference type="Proteomes" id="UP000614350">
    <property type="component" value="Unassembled WGS sequence"/>
</dbReference>
<evidence type="ECO:0000256" key="3">
    <source>
        <dbReference type="ARBA" id="ARBA00023242"/>
    </source>
</evidence>
<dbReference type="Pfam" id="PF08661">
    <property type="entry name" value="Rep_fac-A_3"/>
    <property type="match status" value="1"/>
</dbReference>
<evidence type="ECO:0000256" key="2">
    <source>
        <dbReference type="ARBA" id="ARBA00009761"/>
    </source>
</evidence>
<dbReference type="PANTHER" id="PTHR15114:SF1">
    <property type="entry name" value="REPLICATION PROTEIN A 14 KDA SUBUNIT"/>
    <property type="match status" value="1"/>
</dbReference>
<dbReference type="InterPro" id="IPR013970">
    <property type="entry name" value="Rfa2"/>
</dbReference>
<evidence type="ECO:0000256" key="1">
    <source>
        <dbReference type="ARBA" id="ARBA00004123"/>
    </source>
</evidence>
<dbReference type="EMBL" id="JACSEA010000001">
    <property type="protein sequence ID" value="KAF7411553.1"/>
    <property type="molecule type" value="Genomic_DNA"/>
</dbReference>